<evidence type="ECO:0000256" key="1">
    <source>
        <dbReference type="ARBA" id="ARBA00001974"/>
    </source>
</evidence>
<dbReference type="Pfam" id="PF02771">
    <property type="entry name" value="Acyl-CoA_dh_N"/>
    <property type="match status" value="1"/>
</dbReference>
<dbReference type="Gene3D" id="2.40.110.10">
    <property type="entry name" value="Butyryl-CoA Dehydrogenase, subunit A, domain 2"/>
    <property type="match status" value="1"/>
</dbReference>
<keyword evidence="4 7" id="KW-0285">Flavoprotein</keyword>
<dbReference type="InterPro" id="IPR013786">
    <property type="entry name" value="AcylCoA_DH/ox_N"/>
</dbReference>
<dbReference type="Pfam" id="PF00441">
    <property type="entry name" value="Acyl-CoA_dh_1"/>
    <property type="match status" value="1"/>
</dbReference>
<gene>
    <name evidence="11" type="ORF">ACFOD9_01070</name>
</gene>
<dbReference type="Gene3D" id="1.20.140.10">
    <property type="entry name" value="Butyryl-CoA Dehydrogenase, subunit A, domain 3"/>
    <property type="match status" value="1"/>
</dbReference>
<comment type="cofactor">
    <cofactor evidence="1 7">
        <name>FAD</name>
        <dbReference type="ChEBI" id="CHEBI:57692"/>
    </cofactor>
</comment>
<proteinExistence type="inferred from homology"/>
<evidence type="ECO:0000256" key="4">
    <source>
        <dbReference type="ARBA" id="ARBA00022630"/>
    </source>
</evidence>
<dbReference type="InterPro" id="IPR009100">
    <property type="entry name" value="AcylCoA_DH/oxidase_NM_dom_sf"/>
</dbReference>
<feature type="domain" description="Acyl-CoA dehydrogenase/oxidase N-terminal" evidence="10">
    <location>
        <begin position="43"/>
        <end position="128"/>
    </location>
</feature>
<keyword evidence="12" id="KW-1185">Reference proteome</keyword>
<dbReference type="InterPro" id="IPR036250">
    <property type="entry name" value="AcylCo_DH-like_C"/>
</dbReference>
<keyword evidence="5 7" id="KW-0274">FAD</keyword>
<protein>
    <submittedName>
        <fullName evidence="11">Acyl-CoA dehydrogenase family protein</fullName>
    </submittedName>
</protein>
<dbReference type="InterPro" id="IPR006091">
    <property type="entry name" value="Acyl-CoA_Oxase/DH_mid-dom"/>
</dbReference>
<evidence type="ECO:0000313" key="11">
    <source>
        <dbReference type="EMBL" id="MFC3172835.1"/>
    </source>
</evidence>
<dbReference type="Gene3D" id="1.10.540.10">
    <property type="entry name" value="Acyl-CoA dehydrogenase/oxidase, N-terminal domain"/>
    <property type="match status" value="1"/>
</dbReference>
<comment type="similarity">
    <text evidence="2 7">Belongs to the acyl-CoA dehydrogenase family.</text>
</comment>
<dbReference type="Proteomes" id="UP001595604">
    <property type="component" value="Unassembled WGS sequence"/>
</dbReference>
<evidence type="ECO:0000256" key="2">
    <source>
        <dbReference type="ARBA" id="ARBA00009347"/>
    </source>
</evidence>
<reference evidence="12" key="1">
    <citation type="journal article" date="2019" name="Int. J. Syst. Evol. Microbiol.">
        <title>The Global Catalogue of Microorganisms (GCM) 10K type strain sequencing project: providing services to taxonomists for standard genome sequencing and annotation.</title>
        <authorList>
            <consortium name="The Broad Institute Genomics Platform"/>
            <consortium name="The Broad Institute Genome Sequencing Center for Infectious Disease"/>
            <person name="Wu L."/>
            <person name="Ma J."/>
        </authorList>
    </citation>
    <scope>NUCLEOTIDE SEQUENCE [LARGE SCALE GENOMIC DNA]</scope>
    <source>
        <strain evidence="12">KCTC 42984</strain>
    </source>
</reference>
<keyword evidence="6 7" id="KW-0560">Oxidoreductase</keyword>
<dbReference type="InterPro" id="IPR009075">
    <property type="entry name" value="AcylCo_DH/oxidase_C"/>
</dbReference>
<dbReference type="SUPFAM" id="SSF47203">
    <property type="entry name" value="Acyl-CoA dehydrogenase C-terminal domain-like"/>
    <property type="match status" value="1"/>
</dbReference>
<feature type="domain" description="Acyl-CoA dehydrogenase/oxidase C-terminal" evidence="8">
    <location>
        <begin position="248"/>
        <end position="396"/>
    </location>
</feature>
<dbReference type="PANTHER" id="PTHR48083:SF13">
    <property type="entry name" value="ACYL-COA DEHYDROGENASE FAMILY MEMBER 11"/>
    <property type="match status" value="1"/>
</dbReference>
<evidence type="ECO:0000259" key="8">
    <source>
        <dbReference type="Pfam" id="PF00441"/>
    </source>
</evidence>
<evidence type="ECO:0000256" key="6">
    <source>
        <dbReference type="ARBA" id="ARBA00023002"/>
    </source>
</evidence>
<dbReference type="InterPro" id="IPR046373">
    <property type="entry name" value="Acyl-CoA_Oxase/DH_mid-dom_sf"/>
</dbReference>
<sequence>MWDFETDAAYQADLDWADRLVREEIEPLPMIIPHIFDLADPVRNAIVRPLQRKVKARGLWATHLGPELGGKGHGQVKLALLNEVLGRARYAPMVFGCAAPDTGNAEILAHYGTAEHKEKWLQPLLDGEIQSCFSMTEPQGGSDPKEFTCKAWREGDDWVIEGEKWFSSNARYAAFLIAMVVTDPEGPPHARHTMLIVPADAPGLEIIRNVGFGGWGEKLDSGAEHAHVRYNRVRVPVANQLGPRGAAFAVAQTRLGGGRIHHAMRTVGMARAALDMMKERLVSRRTQGQQLARKQMMQEVIADSWIELEQFRLLLLQVAWKIDKLNDYNKVRGDIAAVKVAMTGVLKRMADRAIQVHGSFGLSDQAPFVHMLLNAYQLGLADGPTEVHKVALARELLKDVAPCETVFPSYARSVREAAAREKHAEVLKAHGRW</sequence>
<name>A0ABV7IJS5_9SPHN</name>
<dbReference type="RefSeq" id="WP_379508230.1">
    <property type="nucleotide sequence ID" value="NZ_JBHRTQ010000001.1"/>
</dbReference>
<comment type="caution">
    <text evidence="11">The sequence shown here is derived from an EMBL/GenBank/DDBJ whole genome shotgun (WGS) entry which is preliminary data.</text>
</comment>
<dbReference type="InterPro" id="IPR050741">
    <property type="entry name" value="Acyl-CoA_dehydrogenase"/>
</dbReference>
<dbReference type="Pfam" id="PF02770">
    <property type="entry name" value="Acyl-CoA_dh_M"/>
    <property type="match status" value="1"/>
</dbReference>
<evidence type="ECO:0000259" key="9">
    <source>
        <dbReference type="Pfam" id="PF02770"/>
    </source>
</evidence>
<evidence type="ECO:0000256" key="5">
    <source>
        <dbReference type="ARBA" id="ARBA00022827"/>
    </source>
</evidence>
<dbReference type="EMBL" id="JBHRTQ010000001">
    <property type="protein sequence ID" value="MFC3172835.1"/>
    <property type="molecule type" value="Genomic_DNA"/>
</dbReference>
<feature type="domain" description="Acyl-CoA oxidase/dehydrogenase middle" evidence="9">
    <location>
        <begin position="132"/>
        <end position="208"/>
    </location>
</feature>
<dbReference type="SUPFAM" id="SSF56645">
    <property type="entry name" value="Acyl-CoA dehydrogenase NM domain-like"/>
    <property type="match status" value="1"/>
</dbReference>
<evidence type="ECO:0000256" key="3">
    <source>
        <dbReference type="ARBA" id="ARBA00011738"/>
    </source>
</evidence>
<evidence type="ECO:0000259" key="10">
    <source>
        <dbReference type="Pfam" id="PF02771"/>
    </source>
</evidence>
<organism evidence="11 12">
    <name type="scientific">Novosphingobium bradum</name>
    <dbReference type="NCBI Taxonomy" id="1737444"/>
    <lineage>
        <taxon>Bacteria</taxon>
        <taxon>Pseudomonadati</taxon>
        <taxon>Pseudomonadota</taxon>
        <taxon>Alphaproteobacteria</taxon>
        <taxon>Sphingomonadales</taxon>
        <taxon>Sphingomonadaceae</taxon>
        <taxon>Novosphingobium</taxon>
    </lineage>
</organism>
<dbReference type="PANTHER" id="PTHR48083">
    <property type="entry name" value="MEDIUM-CHAIN SPECIFIC ACYL-COA DEHYDROGENASE, MITOCHONDRIAL-RELATED"/>
    <property type="match status" value="1"/>
</dbReference>
<comment type="subunit">
    <text evidence="3">Homodimer.</text>
</comment>
<dbReference type="InterPro" id="IPR037069">
    <property type="entry name" value="AcylCoA_DH/ox_N_sf"/>
</dbReference>
<evidence type="ECO:0000256" key="7">
    <source>
        <dbReference type="RuleBase" id="RU362125"/>
    </source>
</evidence>
<accession>A0ABV7IJS5</accession>
<evidence type="ECO:0000313" key="12">
    <source>
        <dbReference type="Proteomes" id="UP001595604"/>
    </source>
</evidence>